<dbReference type="InterPro" id="IPR029063">
    <property type="entry name" value="SAM-dependent_MTases_sf"/>
</dbReference>
<evidence type="ECO:0000313" key="4">
    <source>
        <dbReference type="EMBL" id="MEJ8568418.1"/>
    </source>
</evidence>
<dbReference type="CDD" id="cd02440">
    <property type="entry name" value="AdoMet_MTases"/>
    <property type="match status" value="1"/>
</dbReference>
<protein>
    <submittedName>
        <fullName evidence="4">Class I SAM-dependent methyltransferase</fullName>
        <ecNumber evidence="4">2.1.1.-</ecNumber>
    </submittedName>
</protein>
<evidence type="ECO:0000259" key="3">
    <source>
        <dbReference type="Pfam" id="PF13649"/>
    </source>
</evidence>
<dbReference type="EC" id="2.1.1.-" evidence="4"/>
<sequence length="254" mass="29102">MDDHAEKDKQFHARIAGHYDAMTNEPRQYPNELLFRPIDRLIHPARLLVDLGCGTGQMFLRYRKRTDRTIAVDHSEEMLEVAERRVRGIGMTNVEFVRSDVHDFLERNAGLGVNLVTCVGVLHHLKQHELETALSGISSILAGRGQCVIAEPVYSDAVPGVIRSRNERSILQRRLERFMPEDAVDPDEEPLHETSLRDAIRHSGLVMRKISRGFELFHLTDPITRFEKILIRAIYARYRHRGDVIAVLLEKPTG</sequence>
<organism evidence="4 5">
    <name type="scientific">Elongatibacter sediminis</name>
    <dbReference type="NCBI Taxonomy" id="3119006"/>
    <lineage>
        <taxon>Bacteria</taxon>
        <taxon>Pseudomonadati</taxon>
        <taxon>Pseudomonadota</taxon>
        <taxon>Gammaproteobacteria</taxon>
        <taxon>Chromatiales</taxon>
        <taxon>Wenzhouxiangellaceae</taxon>
        <taxon>Elongatibacter</taxon>
    </lineage>
</organism>
<dbReference type="GO" id="GO:0032259">
    <property type="term" value="P:methylation"/>
    <property type="evidence" value="ECO:0007669"/>
    <property type="project" value="UniProtKB-KW"/>
</dbReference>
<name>A0AAW9RDV7_9GAMM</name>
<dbReference type="RefSeq" id="WP_354695742.1">
    <property type="nucleotide sequence ID" value="NZ_JAZHOG010000008.1"/>
</dbReference>
<dbReference type="PANTHER" id="PTHR43861">
    <property type="entry name" value="TRANS-ACONITATE 2-METHYLTRANSFERASE-RELATED"/>
    <property type="match status" value="1"/>
</dbReference>
<evidence type="ECO:0000313" key="5">
    <source>
        <dbReference type="Proteomes" id="UP001359886"/>
    </source>
</evidence>
<dbReference type="Gene3D" id="3.40.50.150">
    <property type="entry name" value="Vaccinia Virus protein VP39"/>
    <property type="match status" value="1"/>
</dbReference>
<dbReference type="Proteomes" id="UP001359886">
    <property type="component" value="Unassembled WGS sequence"/>
</dbReference>
<evidence type="ECO:0000256" key="2">
    <source>
        <dbReference type="ARBA" id="ARBA00022679"/>
    </source>
</evidence>
<keyword evidence="2 4" id="KW-0808">Transferase</keyword>
<feature type="domain" description="Methyltransferase" evidence="3">
    <location>
        <begin position="49"/>
        <end position="144"/>
    </location>
</feature>
<dbReference type="EMBL" id="JAZHOG010000008">
    <property type="protein sequence ID" value="MEJ8568418.1"/>
    <property type="molecule type" value="Genomic_DNA"/>
</dbReference>
<keyword evidence="5" id="KW-1185">Reference proteome</keyword>
<dbReference type="InterPro" id="IPR041698">
    <property type="entry name" value="Methyltransf_25"/>
</dbReference>
<keyword evidence="1 4" id="KW-0489">Methyltransferase</keyword>
<accession>A0AAW9RDV7</accession>
<dbReference type="AlphaFoldDB" id="A0AAW9RDV7"/>
<dbReference type="PANTHER" id="PTHR43861:SF1">
    <property type="entry name" value="TRANS-ACONITATE 2-METHYLTRANSFERASE"/>
    <property type="match status" value="1"/>
</dbReference>
<reference evidence="4 5" key="1">
    <citation type="submission" date="2024-02" db="EMBL/GenBank/DDBJ databases">
        <title>A novel Wenzhouxiangellaceae bacterium, isolated from coastal sediments.</title>
        <authorList>
            <person name="Du Z.-J."/>
            <person name="Ye Y.-Q."/>
            <person name="Zhang X.-Y."/>
        </authorList>
    </citation>
    <scope>NUCLEOTIDE SEQUENCE [LARGE SCALE GENOMIC DNA]</scope>
    <source>
        <strain evidence="4 5">CH-27</strain>
    </source>
</reference>
<gene>
    <name evidence="4" type="ORF">V3330_12350</name>
</gene>
<comment type="caution">
    <text evidence="4">The sequence shown here is derived from an EMBL/GenBank/DDBJ whole genome shotgun (WGS) entry which is preliminary data.</text>
</comment>
<evidence type="ECO:0000256" key="1">
    <source>
        <dbReference type="ARBA" id="ARBA00022603"/>
    </source>
</evidence>
<proteinExistence type="predicted"/>
<dbReference type="SUPFAM" id="SSF53335">
    <property type="entry name" value="S-adenosyl-L-methionine-dependent methyltransferases"/>
    <property type="match status" value="1"/>
</dbReference>
<dbReference type="Pfam" id="PF13649">
    <property type="entry name" value="Methyltransf_25"/>
    <property type="match status" value="1"/>
</dbReference>
<dbReference type="GO" id="GO:0008168">
    <property type="term" value="F:methyltransferase activity"/>
    <property type="evidence" value="ECO:0007669"/>
    <property type="project" value="UniProtKB-KW"/>
</dbReference>